<evidence type="ECO:0000313" key="2">
    <source>
        <dbReference type="Proteomes" id="UP000191663"/>
    </source>
</evidence>
<dbReference type="EMBL" id="MUKB01000116">
    <property type="protein sequence ID" value="OPX17503.1"/>
    <property type="molecule type" value="Genomic_DNA"/>
</dbReference>
<dbReference type="InterPro" id="IPR011990">
    <property type="entry name" value="TPR-like_helical_dom_sf"/>
</dbReference>
<organism evidence="1 2">
    <name type="scientific">candidate division WOR-3 bacterium 4484_100</name>
    <dbReference type="NCBI Taxonomy" id="1936077"/>
    <lineage>
        <taxon>Bacteria</taxon>
        <taxon>Bacteria division WOR-3</taxon>
    </lineage>
</organism>
<gene>
    <name evidence="1" type="ORF">BXT86_06190</name>
</gene>
<evidence type="ECO:0008006" key="3">
    <source>
        <dbReference type="Google" id="ProtNLM"/>
    </source>
</evidence>
<dbReference type="Gene3D" id="1.25.40.10">
    <property type="entry name" value="Tetratricopeptide repeat domain"/>
    <property type="match status" value="1"/>
</dbReference>
<protein>
    <recommendedName>
        <fullName evidence="3">Tetratricopeptide repeat protein</fullName>
    </recommendedName>
</protein>
<accession>A0A1V4QDR8</accession>
<dbReference type="SUPFAM" id="SSF48452">
    <property type="entry name" value="TPR-like"/>
    <property type="match status" value="1"/>
</dbReference>
<evidence type="ECO:0000313" key="1">
    <source>
        <dbReference type="EMBL" id="OPX17503.1"/>
    </source>
</evidence>
<dbReference type="Proteomes" id="UP000191663">
    <property type="component" value="Unassembled WGS sequence"/>
</dbReference>
<name>A0A1V4QDR8_UNCW3</name>
<dbReference type="AlphaFoldDB" id="A0A1V4QDR8"/>
<proteinExistence type="predicted"/>
<sequence length="281" mass="32941">MIKISLPDFNRQEFEDFLLKGIDFDTGRPVENEIELPSDKGIENYIRLGNEKYFFSFYKEALSYYALVLKNNIQTIDAWVGQVRVLLDLGAYKSALYWSERGIEILAPNPLLESLKALCLVYTGDNTKAIGIINRPVSDSDPPMLWLIRGEIFIRLKRFRHIFSRRRDIGPLGAFFSFLKALEPNPRDGFMNQRIGIAYLQQHYLERSFEHLRLSLISAPQNPLTLYFLAEYYRQKKNYRYARFYAKKSIAFNPNLEVAIELLQFLHSPVIRLREKLRSVI</sequence>
<reference evidence="2" key="1">
    <citation type="submission" date="2017-01" db="EMBL/GenBank/DDBJ databases">
        <title>Novel pathways for hydrocarbon cycling and metabolic interdependencies in hydrothermal sediment communities.</title>
        <authorList>
            <person name="Dombrowski N."/>
            <person name="Seitz K."/>
            <person name="Teske A."/>
            <person name="Baker B."/>
        </authorList>
    </citation>
    <scope>NUCLEOTIDE SEQUENCE [LARGE SCALE GENOMIC DNA]</scope>
</reference>
<comment type="caution">
    <text evidence="1">The sequence shown here is derived from an EMBL/GenBank/DDBJ whole genome shotgun (WGS) entry which is preliminary data.</text>
</comment>